<evidence type="ECO:0000313" key="2">
    <source>
        <dbReference type="EMBL" id="OJF10553.1"/>
    </source>
</evidence>
<dbReference type="EMBL" id="MEIA01000475">
    <property type="protein sequence ID" value="OJF10553.1"/>
    <property type="molecule type" value="Genomic_DNA"/>
</dbReference>
<dbReference type="Proteomes" id="UP000182486">
    <property type="component" value="Unassembled WGS sequence"/>
</dbReference>
<name>A0A1K0FCK1_9ACTN</name>
<feature type="region of interest" description="Disordered" evidence="1">
    <location>
        <begin position="1"/>
        <end position="26"/>
    </location>
</feature>
<evidence type="ECO:0000313" key="3">
    <source>
        <dbReference type="Proteomes" id="UP000182486"/>
    </source>
</evidence>
<evidence type="ECO:0000256" key="1">
    <source>
        <dbReference type="SAM" id="MobiDB-lite"/>
    </source>
</evidence>
<reference evidence="2 3" key="1">
    <citation type="submission" date="2016-09" db="EMBL/GenBank/DDBJ databases">
        <title>Couchioplanes caeruleus draft genome sequence.</title>
        <authorList>
            <person name="Sheehan J."/>
            <person name="Caffrey P."/>
        </authorList>
    </citation>
    <scope>NUCLEOTIDE SEQUENCE [LARGE SCALE GENOMIC DNA]</scope>
    <source>
        <strain evidence="2 3">DSM 43634</strain>
    </source>
</reference>
<organism evidence="2 3">
    <name type="scientific">Couchioplanes caeruleus subsp. caeruleus</name>
    <dbReference type="NCBI Taxonomy" id="56427"/>
    <lineage>
        <taxon>Bacteria</taxon>
        <taxon>Bacillati</taxon>
        <taxon>Actinomycetota</taxon>
        <taxon>Actinomycetes</taxon>
        <taxon>Micromonosporales</taxon>
        <taxon>Micromonosporaceae</taxon>
        <taxon>Couchioplanes</taxon>
    </lineage>
</organism>
<accession>A0A1K0FCK1</accession>
<keyword evidence="3" id="KW-1185">Reference proteome</keyword>
<sequence length="72" mass="8276">MKLRPGAPSEQQTAREHDRKRQSSPRIAVEHTIAELKWWRVLQRFTGRRELLPETINAIAGLVSDKSAGLTW</sequence>
<comment type="caution">
    <text evidence="2">The sequence shown here is derived from an EMBL/GenBank/DDBJ whole genome shotgun (WGS) entry which is preliminary data.</text>
</comment>
<evidence type="ECO:0008006" key="4">
    <source>
        <dbReference type="Google" id="ProtNLM"/>
    </source>
</evidence>
<proteinExistence type="predicted"/>
<protein>
    <recommendedName>
        <fullName evidence="4">DDE superfamily endonuclease</fullName>
    </recommendedName>
</protein>
<gene>
    <name evidence="2" type="ORF">BG844_31565</name>
</gene>
<dbReference type="AlphaFoldDB" id="A0A1K0FCK1"/>